<reference evidence="3" key="1">
    <citation type="journal article" date="2019" name="Int. J. Syst. Evol. Microbiol.">
        <title>The Global Catalogue of Microorganisms (GCM) 10K type strain sequencing project: providing services to taxonomists for standard genome sequencing and annotation.</title>
        <authorList>
            <consortium name="The Broad Institute Genomics Platform"/>
            <consortium name="The Broad Institute Genome Sequencing Center for Infectious Disease"/>
            <person name="Wu L."/>
            <person name="Ma J."/>
        </authorList>
    </citation>
    <scope>NUCLEOTIDE SEQUENCE [LARGE SCALE GENOMIC DNA]</scope>
    <source>
        <strain evidence="3">CGMCC 4.1469</strain>
    </source>
</reference>
<dbReference type="Gene3D" id="1.40.20.10">
    <property type="entry name" value="CHAD domain"/>
    <property type="match status" value="1"/>
</dbReference>
<comment type="caution">
    <text evidence="2">The sequence shown here is derived from an EMBL/GenBank/DDBJ whole genome shotgun (WGS) entry which is preliminary data.</text>
</comment>
<organism evidence="2 3">
    <name type="scientific">Prosthecobacter fluviatilis</name>
    <dbReference type="NCBI Taxonomy" id="445931"/>
    <lineage>
        <taxon>Bacteria</taxon>
        <taxon>Pseudomonadati</taxon>
        <taxon>Verrucomicrobiota</taxon>
        <taxon>Verrucomicrobiia</taxon>
        <taxon>Verrucomicrobiales</taxon>
        <taxon>Verrucomicrobiaceae</taxon>
        <taxon>Prosthecobacter</taxon>
    </lineage>
</organism>
<proteinExistence type="predicted"/>
<protein>
    <submittedName>
        <fullName evidence="2">CHAD domain-containing protein</fullName>
    </submittedName>
</protein>
<sequence length="272" mass="31667">MKQSRDTAGLSGRKLKRLLHQLCERAQEDVQRLSAHEETATHQLRLRIKKMMALLRLAHAGIEKQTLQAMRKHLRTVKNACAGNREHVVQTRLIDKLTRRFHLAPKHRPQLMGRALQAPPASALHHQLYAVGQLIDSTCIQTLSEEQVLEAHARCYRKGRQLMKQAFETKDKRTLHRWRHRVKDLYFQTLVLSHLRGSRRRIKRARRLGHLLGRDQDLANLAAEPAFAVRRNPWLPVINEHRDELRERYLSLGHKLYAPAGALFNDKIMHCA</sequence>
<evidence type="ECO:0000313" key="3">
    <source>
        <dbReference type="Proteomes" id="UP001596052"/>
    </source>
</evidence>
<accession>A0ABW0KV17</accession>
<dbReference type="PROSITE" id="PS51708">
    <property type="entry name" value="CHAD"/>
    <property type="match status" value="1"/>
</dbReference>
<gene>
    <name evidence="2" type="ORF">ACFQDI_18435</name>
</gene>
<dbReference type="EMBL" id="JBHSMQ010000007">
    <property type="protein sequence ID" value="MFC5456851.1"/>
    <property type="molecule type" value="Genomic_DNA"/>
</dbReference>
<feature type="domain" description="CHAD" evidence="1">
    <location>
        <begin position="8"/>
        <end position="262"/>
    </location>
</feature>
<evidence type="ECO:0000313" key="2">
    <source>
        <dbReference type="EMBL" id="MFC5456851.1"/>
    </source>
</evidence>
<dbReference type="InterPro" id="IPR038186">
    <property type="entry name" value="CHAD_dom_sf"/>
</dbReference>
<dbReference type="InterPro" id="IPR007899">
    <property type="entry name" value="CHAD_dom"/>
</dbReference>
<name>A0ABW0KV17_9BACT</name>
<dbReference type="Proteomes" id="UP001596052">
    <property type="component" value="Unassembled WGS sequence"/>
</dbReference>
<dbReference type="Pfam" id="PF05235">
    <property type="entry name" value="CHAD"/>
    <property type="match status" value="1"/>
</dbReference>
<evidence type="ECO:0000259" key="1">
    <source>
        <dbReference type="PROSITE" id="PS51708"/>
    </source>
</evidence>
<dbReference type="RefSeq" id="WP_377169526.1">
    <property type="nucleotide sequence ID" value="NZ_JBHSMQ010000007.1"/>
</dbReference>
<keyword evidence="3" id="KW-1185">Reference proteome</keyword>